<accession>A0A9P4Y839</accession>
<gene>
    <name evidence="5" type="ORF">M406DRAFT_286621</name>
</gene>
<dbReference type="GO" id="GO:0005525">
    <property type="term" value="F:GTP binding"/>
    <property type="evidence" value="ECO:0007669"/>
    <property type="project" value="UniProtKB-KW"/>
</dbReference>
<evidence type="ECO:0000259" key="4">
    <source>
        <dbReference type="Pfam" id="PF01926"/>
    </source>
</evidence>
<evidence type="ECO:0000313" key="6">
    <source>
        <dbReference type="Proteomes" id="UP000803844"/>
    </source>
</evidence>
<feature type="domain" description="G" evidence="4">
    <location>
        <begin position="169"/>
        <end position="252"/>
    </location>
</feature>
<dbReference type="AlphaFoldDB" id="A0A9P4Y839"/>
<evidence type="ECO:0000256" key="3">
    <source>
        <dbReference type="SAM" id="MobiDB-lite"/>
    </source>
</evidence>
<proteinExistence type="predicted"/>
<sequence length="385" mass="42522">MAASTIEAAANAAKTAFTSATITSAASSPFLPRQTFDVSQSIVRSYFLGHHNAALSRMRRVLSNVGLVIECRDMRVPLTSWNPMLESSLISMMGGAGGRARIIVYTHRDLIAEKEGKRIIQALEKFHKNELNTVVLFHGTGTETKDTRTLLKEVRNISNDHHSLTGLRALVVGMPNAGKSTLLNRLRSQGRPNPGGASRVARTGAEPGVTRKLGTPVRILAGDDDSEGVFLLDTPGVFVPFVSDAEAMLKLALVGCVKDGLISWVTVADYLLYHLNRYDPTGQAYRLYCDEPTNDVHEFLRGVARRTGKLVKGSEEFLEGAADWVVRRWRNGLLGKFALDQVSETSLEQAKRRSLEPPLSMNQARKRDKEQRRERNAAKQTQSRL</sequence>
<dbReference type="InterPro" id="IPR023179">
    <property type="entry name" value="GTP-bd_ortho_bundle_sf"/>
</dbReference>
<dbReference type="Pfam" id="PF01926">
    <property type="entry name" value="MMR_HSR1"/>
    <property type="match status" value="1"/>
</dbReference>
<dbReference type="GO" id="GO:0003924">
    <property type="term" value="F:GTPase activity"/>
    <property type="evidence" value="ECO:0007669"/>
    <property type="project" value="TreeGrafter"/>
</dbReference>
<evidence type="ECO:0000256" key="2">
    <source>
        <dbReference type="ARBA" id="ARBA00023134"/>
    </source>
</evidence>
<keyword evidence="1" id="KW-0547">Nucleotide-binding</keyword>
<dbReference type="GeneID" id="63835817"/>
<dbReference type="PANTHER" id="PTHR45782:SF4">
    <property type="entry name" value="MITOCHONDRIAL RIBOSOME-ASSOCIATED GTPASE 1"/>
    <property type="match status" value="1"/>
</dbReference>
<evidence type="ECO:0000313" key="5">
    <source>
        <dbReference type="EMBL" id="KAF3768682.1"/>
    </source>
</evidence>
<dbReference type="GO" id="GO:0005739">
    <property type="term" value="C:mitochondrion"/>
    <property type="evidence" value="ECO:0007669"/>
    <property type="project" value="TreeGrafter"/>
</dbReference>
<dbReference type="SUPFAM" id="SSF52540">
    <property type="entry name" value="P-loop containing nucleoside triphosphate hydrolases"/>
    <property type="match status" value="1"/>
</dbReference>
<dbReference type="Gene3D" id="1.10.1580.10">
    <property type="match status" value="1"/>
</dbReference>
<dbReference type="GO" id="GO:0032543">
    <property type="term" value="P:mitochondrial translation"/>
    <property type="evidence" value="ECO:0007669"/>
    <property type="project" value="TreeGrafter"/>
</dbReference>
<dbReference type="EMBL" id="MU032345">
    <property type="protein sequence ID" value="KAF3768682.1"/>
    <property type="molecule type" value="Genomic_DNA"/>
</dbReference>
<reference evidence="5" key="1">
    <citation type="journal article" date="2020" name="Phytopathology">
        <title>Genome sequence of the chestnut blight fungus Cryphonectria parasitica EP155: A fundamental resource for an archetypical invasive plant pathogen.</title>
        <authorList>
            <person name="Crouch J.A."/>
            <person name="Dawe A."/>
            <person name="Aerts A."/>
            <person name="Barry K."/>
            <person name="Churchill A.C.L."/>
            <person name="Grimwood J."/>
            <person name="Hillman B."/>
            <person name="Milgroom M.G."/>
            <person name="Pangilinan J."/>
            <person name="Smith M."/>
            <person name="Salamov A."/>
            <person name="Schmutz J."/>
            <person name="Yadav J."/>
            <person name="Grigoriev I.V."/>
            <person name="Nuss D."/>
        </authorList>
    </citation>
    <scope>NUCLEOTIDE SEQUENCE</scope>
    <source>
        <strain evidence="5">EP155</strain>
    </source>
</reference>
<dbReference type="Proteomes" id="UP000803844">
    <property type="component" value="Unassembled WGS sequence"/>
</dbReference>
<dbReference type="PANTHER" id="PTHR45782">
    <property type="entry name" value="MITOCHONDRIAL RIBOSOME-ASSOCIATED GTPASE 1"/>
    <property type="match status" value="1"/>
</dbReference>
<keyword evidence="6" id="KW-1185">Reference proteome</keyword>
<dbReference type="InterPro" id="IPR027417">
    <property type="entry name" value="P-loop_NTPase"/>
</dbReference>
<organism evidence="5 6">
    <name type="scientific">Cryphonectria parasitica (strain ATCC 38755 / EP155)</name>
    <dbReference type="NCBI Taxonomy" id="660469"/>
    <lineage>
        <taxon>Eukaryota</taxon>
        <taxon>Fungi</taxon>
        <taxon>Dikarya</taxon>
        <taxon>Ascomycota</taxon>
        <taxon>Pezizomycotina</taxon>
        <taxon>Sordariomycetes</taxon>
        <taxon>Sordariomycetidae</taxon>
        <taxon>Diaporthales</taxon>
        <taxon>Cryphonectriaceae</taxon>
        <taxon>Cryphonectria-Endothia species complex</taxon>
        <taxon>Cryphonectria</taxon>
    </lineage>
</organism>
<evidence type="ECO:0000256" key="1">
    <source>
        <dbReference type="ARBA" id="ARBA00022741"/>
    </source>
</evidence>
<protein>
    <submittedName>
        <fullName evidence="5">Mitochondrial GTPase 1</fullName>
    </submittedName>
</protein>
<dbReference type="InterPro" id="IPR006073">
    <property type="entry name" value="GTP-bd"/>
</dbReference>
<dbReference type="OrthoDB" id="269151at2759"/>
<comment type="caution">
    <text evidence="5">The sequence shown here is derived from an EMBL/GenBank/DDBJ whole genome shotgun (WGS) entry which is preliminary data.</text>
</comment>
<feature type="compositionally biased region" description="Basic and acidic residues" evidence="3">
    <location>
        <begin position="365"/>
        <end position="377"/>
    </location>
</feature>
<feature type="region of interest" description="Disordered" evidence="3">
    <location>
        <begin position="348"/>
        <end position="385"/>
    </location>
</feature>
<feature type="region of interest" description="Disordered" evidence="3">
    <location>
        <begin position="187"/>
        <end position="207"/>
    </location>
</feature>
<dbReference type="RefSeq" id="XP_040779643.1">
    <property type="nucleotide sequence ID" value="XM_040918688.1"/>
</dbReference>
<name>A0A9P4Y839_CRYP1</name>
<dbReference type="Gene3D" id="3.40.50.300">
    <property type="entry name" value="P-loop containing nucleotide triphosphate hydrolases"/>
    <property type="match status" value="1"/>
</dbReference>
<keyword evidence="2" id="KW-0342">GTP-binding</keyword>